<evidence type="ECO:0000313" key="10">
    <source>
        <dbReference type="Proteomes" id="UP000583800"/>
    </source>
</evidence>
<dbReference type="InterPro" id="IPR011701">
    <property type="entry name" value="MFS"/>
</dbReference>
<evidence type="ECO:0000256" key="4">
    <source>
        <dbReference type="ARBA" id="ARBA00022692"/>
    </source>
</evidence>
<dbReference type="SUPFAM" id="SSF103473">
    <property type="entry name" value="MFS general substrate transporter"/>
    <property type="match status" value="1"/>
</dbReference>
<sequence>MTTKTWGSGGFAVLLLLTSVELVVFLEVSIVNVALPAMGAALALADTGLAWVVNAYQLTFGGFQLVGGRAADVLGRRRMFQAGIVLFTGGSLLCGLAPDAGTLLAGRAVQGVGAALVVPAELALLAAIFIEPAVHRRAFGVWSAMAAAGAGSGVALGGILTEVAGWPWIFLINVPIGLVALVASPRLLPADRPAPEGADRPRLDLVGALAGTGSLLALVLVASELPVRGWDALTTGAIAVTVLAAAVFWVRQRRHPQPILPPALLRRREVRAGTVANALVGAAHVPAFVLLSLMLQDVMGYSAIAAGFAVLPVAVVNMVTARTVVPWAVGRFGTRLVLAGGMGLLALGLAGYALLLHPGAGYLIAVLPSSVLFATGLPAVFVGSTASAVRVAPEEHKGTASGLLNTAQRLGAALGVTGVLLASAAWTASHETSVNAVADGLRIGFAVAAGLAVLGVLCALVMFTRRRVDAAAATVQQQGAPQR</sequence>
<feature type="transmembrane region" description="Helical" evidence="7">
    <location>
        <begin position="441"/>
        <end position="463"/>
    </location>
</feature>
<evidence type="ECO:0000256" key="1">
    <source>
        <dbReference type="ARBA" id="ARBA00004651"/>
    </source>
</evidence>
<dbReference type="CDD" id="cd17321">
    <property type="entry name" value="MFS_MMR_MDR_like"/>
    <property type="match status" value="1"/>
</dbReference>
<evidence type="ECO:0000256" key="6">
    <source>
        <dbReference type="ARBA" id="ARBA00023136"/>
    </source>
</evidence>
<feature type="transmembrane region" description="Helical" evidence="7">
    <location>
        <begin position="410"/>
        <end position="429"/>
    </location>
</feature>
<keyword evidence="4 7" id="KW-0812">Transmembrane</keyword>
<evidence type="ECO:0000256" key="7">
    <source>
        <dbReference type="SAM" id="Phobius"/>
    </source>
</evidence>
<feature type="transmembrane region" description="Helical" evidence="7">
    <location>
        <begin position="12"/>
        <end position="37"/>
    </location>
</feature>
<dbReference type="PANTHER" id="PTHR42718">
    <property type="entry name" value="MAJOR FACILITATOR SUPERFAMILY MULTIDRUG TRANSPORTER MFSC"/>
    <property type="match status" value="1"/>
</dbReference>
<keyword evidence="2" id="KW-0813">Transport</keyword>
<keyword evidence="6 7" id="KW-0472">Membrane</keyword>
<accession>A0A7X0BZM9</accession>
<feature type="transmembrane region" description="Helical" evidence="7">
    <location>
        <begin position="336"/>
        <end position="356"/>
    </location>
</feature>
<proteinExistence type="predicted"/>
<evidence type="ECO:0000256" key="2">
    <source>
        <dbReference type="ARBA" id="ARBA00022448"/>
    </source>
</evidence>
<dbReference type="InterPro" id="IPR005829">
    <property type="entry name" value="Sugar_transporter_CS"/>
</dbReference>
<keyword evidence="5 7" id="KW-1133">Transmembrane helix</keyword>
<evidence type="ECO:0000313" key="9">
    <source>
        <dbReference type="EMBL" id="MBB6345879.1"/>
    </source>
</evidence>
<dbReference type="PROSITE" id="PS00216">
    <property type="entry name" value="SUGAR_TRANSPORT_1"/>
    <property type="match status" value="1"/>
</dbReference>
<dbReference type="GO" id="GO:0005886">
    <property type="term" value="C:plasma membrane"/>
    <property type="evidence" value="ECO:0007669"/>
    <property type="project" value="UniProtKB-SubCell"/>
</dbReference>
<feature type="transmembrane region" description="Helical" evidence="7">
    <location>
        <begin position="205"/>
        <end position="223"/>
    </location>
</feature>
<feature type="transmembrane region" description="Helical" evidence="7">
    <location>
        <begin position="139"/>
        <end position="160"/>
    </location>
</feature>
<dbReference type="Gene3D" id="1.20.1250.20">
    <property type="entry name" value="MFS general substrate transporter like domains"/>
    <property type="match status" value="1"/>
</dbReference>
<feature type="transmembrane region" description="Helical" evidence="7">
    <location>
        <begin position="229"/>
        <end position="250"/>
    </location>
</feature>
<feature type="transmembrane region" description="Helical" evidence="7">
    <location>
        <begin position="362"/>
        <end position="389"/>
    </location>
</feature>
<keyword evidence="3" id="KW-1003">Cell membrane</keyword>
<gene>
    <name evidence="9" type="ORF">FHU36_002388</name>
</gene>
<evidence type="ECO:0000256" key="5">
    <source>
        <dbReference type="ARBA" id="ARBA00022989"/>
    </source>
</evidence>
<feature type="domain" description="Major facilitator superfamily (MFS) profile" evidence="8">
    <location>
        <begin position="13"/>
        <end position="467"/>
    </location>
</feature>
<comment type="subcellular location">
    <subcellularLocation>
        <location evidence="1">Cell membrane</location>
        <topology evidence="1">Multi-pass membrane protein</topology>
    </subcellularLocation>
</comment>
<dbReference type="Pfam" id="PF07690">
    <property type="entry name" value="MFS_1"/>
    <property type="match status" value="1"/>
</dbReference>
<feature type="transmembrane region" description="Helical" evidence="7">
    <location>
        <begin position="79"/>
        <end position="98"/>
    </location>
</feature>
<dbReference type="InterPro" id="IPR036259">
    <property type="entry name" value="MFS_trans_sf"/>
</dbReference>
<feature type="transmembrane region" description="Helical" evidence="7">
    <location>
        <begin position="49"/>
        <end position="67"/>
    </location>
</feature>
<dbReference type="Proteomes" id="UP000583800">
    <property type="component" value="Unassembled WGS sequence"/>
</dbReference>
<dbReference type="AlphaFoldDB" id="A0A7X0BZM9"/>
<reference evidence="9 10" key="1">
    <citation type="submission" date="2020-08" db="EMBL/GenBank/DDBJ databases">
        <title>Sequencing the genomes of 1000 actinobacteria strains.</title>
        <authorList>
            <person name="Klenk H.-P."/>
        </authorList>
    </citation>
    <scope>NUCLEOTIDE SEQUENCE [LARGE SCALE GENOMIC DNA]</scope>
    <source>
        <strain evidence="9 10">DSM 45913</strain>
    </source>
</reference>
<keyword evidence="10" id="KW-1185">Reference proteome</keyword>
<feature type="transmembrane region" description="Helical" evidence="7">
    <location>
        <begin position="270"/>
        <end position="295"/>
    </location>
</feature>
<protein>
    <submittedName>
        <fullName evidence="9">EmrB/QacA subfamily drug resistance transporter</fullName>
    </submittedName>
</protein>
<comment type="caution">
    <text evidence="9">The sequence shown here is derived from an EMBL/GenBank/DDBJ whole genome shotgun (WGS) entry which is preliminary data.</text>
</comment>
<dbReference type="EMBL" id="JACHJB010000001">
    <property type="protein sequence ID" value="MBB6345879.1"/>
    <property type="molecule type" value="Genomic_DNA"/>
</dbReference>
<dbReference type="GO" id="GO:0022857">
    <property type="term" value="F:transmembrane transporter activity"/>
    <property type="evidence" value="ECO:0007669"/>
    <property type="project" value="InterPro"/>
</dbReference>
<feature type="transmembrane region" description="Helical" evidence="7">
    <location>
        <begin position="110"/>
        <end position="130"/>
    </location>
</feature>
<dbReference type="PANTHER" id="PTHR42718:SF46">
    <property type="entry name" value="BLR6921 PROTEIN"/>
    <property type="match status" value="1"/>
</dbReference>
<dbReference type="InterPro" id="IPR020846">
    <property type="entry name" value="MFS_dom"/>
</dbReference>
<dbReference type="RefSeq" id="WP_185083758.1">
    <property type="nucleotide sequence ID" value="NZ_JACHJB010000001.1"/>
</dbReference>
<dbReference type="PROSITE" id="PS50850">
    <property type="entry name" value="MFS"/>
    <property type="match status" value="1"/>
</dbReference>
<feature type="transmembrane region" description="Helical" evidence="7">
    <location>
        <begin position="166"/>
        <end position="184"/>
    </location>
</feature>
<name>A0A7X0BZM9_9ACTN</name>
<dbReference type="Gene3D" id="1.20.1720.10">
    <property type="entry name" value="Multidrug resistance protein D"/>
    <property type="match status" value="1"/>
</dbReference>
<evidence type="ECO:0000259" key="8">
    <source>
        <dbReference type="PROSITE" id="PS50850"/>
    </source>
</evidence>
<feature type="transmembrane region" description="Helical" evidence="7">
    <location>
        <begin position="301"/>
        <end position="324"/>
    </location>
</feature>
<evidence type="ECO:0000256" key="3">
    <source>
        <dbReference type="ARBA" id="ARBA00022475"/>
    </source>
</evidence>
<organism evidence="9 10">
    <name type="scientific">Nonomuraea muscovyensis</name>
    <dbReference type="NCBI Taxonomy" id="1124761"/>
    <lineage>
        <taxon>Bacteria</taxon>
        <taxon>Bacillati</taxon>
        <taxon>Actinomycetota</taxon>
        <taxon>Actinomycetes</taxon>
        <taxon>Streptosporangiales</taxon>
        <taxon>Streptosporangiaceae</taxon>
        <taxon>Nonomuraea</taxon>
    </lineage>
</organism>